<keyword evidence="7" id="KW-0812">Transmembrane</keyword>
<evidence type="ECO:0000256" key="1">
    <source>
        <dbReference type="ARBA" id="ARBA00007261"/>
    </source>
</evidence>
<evidence type="ECO:0000259" key="8">
    <source>
        <dbReference type="PROSITE" id="PS50053"/>
    </source>
</evidence>
<dbReference type="GO" id="GO:0005739">
    <property type="term" value="C:mitochondrion"/>
    <property type="evidence" value="ECO:0007669"/>
    <property type="project" value="TreeGrafter"/>
</dbReference>
<dbReference type="GO" id="GO:0005829">
    <property type="term" value="C:cytosol"/>
    <property type="evidence" value="ECO:0007669"/>
    <property type="project" value="TreeGrafter"/>
</dbReference>
<dbReference type="Gene3D" id="3.30.830.10">
    <property type="entry name" value="Metalloenzyme, LuxS/M16 peptidase-like"/>
    <property type="match status" value="1"/>
</dbReference>
<dbReference type="GO" id="GO:0004222">
    <property type="term" value="F:metalloendopeptidase activity"/>
    <property type="evidence" value="ECO:0007669"/>
    <property type="project" value="InterPro"/>
</dbReference>
<reference evidence="9" key="1">
    <citation type="submission" date="2021-02" db="EMBL/GenBank/DDBJ databases">
        <authorList>
            <person name="Nowell W R."/>
        </authorList>
    </citation>
    <scope>NUCLEOTIDE SEQUENCE</scope>
</reference>
<dbReference type="CDD" id="cd17039">
    <property type="entry name" value="Ubl_ubiquitin_like"/>
    <property type="match status" value="1"/>
</dbReference>
<evidence type="ECO:0000256" key="2">
    <source>
        <dbReference type="ARBA" id="ARBA00022670"/>
    </source>
</evidence>
<dbReference type="InterPro" id="IPR000626">
    <property type="entry name" value="Ubiquitin-like_dom"/>
</dbReference>
<evidence type="ECO:0000256" key="3">
    <source>
        <dbReference type="ARBA" id="ARBA00022723"/>
    </source>
</evidence>
<keyword evidence="3" id="KW-0479">Metal-binding</keyword>
<dbReference type="Pfam" id="PF00240">
    <property type="entry name" value="ubiquitin"/>
    <property type="match status" value="1"/>
</dbReference>
<dbReference type="InterPro" id="IPR001431">
    <property type="entry name" value="Pept_M16_Zn_BS"/>
</dbReference>
<dbReference type="GO" id="GO:0051603">
    <property type="term" value="P:proteolysis involved in protein catabolic process"/>
    <property type="evidence" value="ECO:0007669"/>
    <property type="project" value="TreeGrafter"/>
</dbReference>
<evidence type="ECO:0000256" key="6">
    <source>
        <dbReference type="ARBA" id="ARBA00023049"/>
    </source>
</evidence>
<feature type="domain" description="Ubiquitin-like" evidence="8">
    <location>
        <begin position="134"/>
        <end position="214"/>
    </location>
</feature>
<dbReference type="PROSITE" id="PS50053">
    <property type="entry name" value="UBIQUITIN_2"/>
    <property type="match status" value="1"/>
</dbReference>
<dbReference type="PANTHER" id="PTHR43690">
    <property type="entry name" value="NARDILYSIN"/>
    <property type="match status" value="1"/>
</dbReference>
<keyword evidence="4" id="KW-0378">Hydrolase</keyword>
<keyword evidence="6" id="KW-0482">Metalloprotease</keyword>
<dbReference type="SUPFAM" id="SSF53474">
    <property type="entry name" value="alpha/beta-Hydrolases"/>
    <property type="match status" value="1"/>
</dbReference>
<feature type="transmembrane region" description="Helical" evidence="7">
    <location>
        <begin position="460"/>
        <end position="480"/>
    </location>
</feature>
<feature type="transmembrane region" description="Helical" evidence="7">
    <location>
        <begin position="729"/>
        <end position="750"/>
    </location>
</feature>
<dbReference type="EMBL" id="CAJNOG010000186">
    <property type="protein sequence ID" value="CAF1053489.1"/>
    <property type="molecule type" value="Genomic_DNA"/>
</dbReference>
<feature type="transmembrane region" description="Helical" evidence="7">
    <location>
        <begin position="433"/>
        <end position="453"/>
    </location>
</feature>
<keyword evidence="7" id="KW-1133">Transmembrane helix</keyword>
<dbReference type="PROSITE" id="PS00143">
    <property type="entry name" value="INSULINASE"/>
    <property type="match status" value="1"/>
</dbReference>
<feature type="transmembrane region" description="Helical" evidence="7">
    <location>
        <begin position="558"/>
        <end position="582"/>
    </location>
</feature>
<dbReference type="Proteomes" id="UP000663845">
    <property type="component" value="Unassembled WGS sequence"/>
</dbReference>
<dbReference type="AlphaFoldDB" id="A0A814KN19"/>
<feature type="transmembrane region" description="Helical" evidence="7">
    <location>
        <begin position="698"/>
        <end position="717"/>
    </location>
</feature>
<gene>
    <name evidence="9" type="ORF">JYZ213_LOCUS18813</name>
</gene>
<dbReference type="GO" id="GO:0046872">
    <property type="term" value="F:metal ion binding"/>
    <property type="evidence" value="ECO:0007669"/>
    <property type="project" value="UniProtKB-KW"/>
</dbReference>
<dbReference type="InterPro" id="IPR029071">
    <property type="entry name" value="Ubiquitin-like_domsf"/>
</dbReference>
<dbReference type="SUPFAM" id="SSF54236">
    <property type="entry name" value="Ubiquitin-like"/>
    <property type="match status" value="1"/>
</dbReference>
<evidence type="ECO:0000256" key="5">
    <source>
        <dbReference type="ARBA" id="ARBA00022833"/>
    </source>
</evidence>
<keyword evidence="5" id="KW-0862">Zinc</keyword>
<protein>
    <recommendedName>
        <fullName evidence="8">Ubiquitin-like domain-containing protein</fullName>
    </recommendedName>
</protein>
<feature type="transmembrane region" description="Helical" evidence="7">
    <location>
        <begin position="500"/>
        <end position="518"/>
    </location>
</feature>
<dbReference type="InterPro" id="IPR029058">
    <property type="entry name" value="AB_hydrolase_fold"/>
</dbReference>
<evidence type="ECO:0000256" key="4">
    <source>
        <dbReference type="ARBA" id="ARBA00022801"/>
    </source>
</evidence>
<dbReference type="SUPFAM" id="SSF63411">
    <property type="entry name" value="LuxS/MPP-like metallohydrolase"/>
    <property type="match status" value="1"/>
</dbReference>
<sequence length="756" mass="87358">MASVDSTIVRVVNNIKKSDCDSWNYRGLELSNEMLVVLISHPNIDKAAAALDVSVGSLADPRDVPGTAHFLEHMLSMGSSKYPGENEYSKLGVESITDERIELKISFINSLSSSSQICLSSGNNIHTIYSNSTFTLLVKCNFGKEKSFEIETNLNTYIYELKQTIQQRTGHPHDQQRLEFTSRSYFELHRNLQDTHKLGDYITIENNTCKYILRVYKRKENKHLIFNSIPNVTHYEYVMMSSHVYQPNESFLDGWHVKQFNLPNKNGLSLVAYINPERHQCVISIRGTDLTSSLFNNPITDLRLLFTNQAIDTFDSARLLLFYDKLLHIPRQNGIPYVVSFTGHSLGAALAESFACVYNGYAVTFDSPGTKHILHNDPSCRTNIELGYNLTEHIHNYLGAYANVVNVANPQSGRVIYLKQFGTGNDTRPAEFFYIYSSAAGVYMAACIFANIIDKNMFKLGLWFTIGYCIQKSSIVYSLSNLFNLNIVNTLNYFINELPFIITVCLLFQSVSTLADAIEHRIDQIWKYLSLKNIPLIGRIIIFIEQNINFTRVIWRFILLYIYLILSFFISIGIPIICYMWWLLSAHSINKFVDSFNPENGIPYQGEMIEPILWPSLFDYITKTASKQFLLFILLIQSMKLVAFYLFPQSFPRWFRINLILLLFAMFFNIDSIEYLIFMFILFLFMLFPATQQNNPHYTRNIVCAISGLLAIMQFIHERHHINKFYYEVVSFCSLLLIPFVKKFLCYFSFYRKKLN</sequence>
<accession>A0A814KN19</accession>
<keyword evidence="7" id="KW-0472">Membrane</keyword>
<evidence type="ECO:0000256" key="7">
    <source>
        <dbReference type="SAM" id="Phobius"/>
    </source>
</evidence>
<dbReference type="PANTHER" id="PTHR43690:SF18">
    <property type="entry name" value="INSULIN-DEGRADING ENZYME-RELATED"/>
    <property type="match status" value="1"/>
</dbReference>
<feature type="transmembrane region" description="Helical" evidence="7">
    <location>
        <begin position="629"/>
        <end position="647"/>
    </location>
</feature>
<dbReference type="InterPro" id="IPR011249">
    <property type="entry name" value="Metalloenz_LuxS/M16"/>
</dbReference>
<dbReference type="InterPro" id="IPR011765">
    <property type="entry name" value="Pept_M16_N"/>
</dbReference>
<evidence type="ECO:0000313" key="9">
    <source>
        <dbReference type="EMBL" id="CAF1053489.1"/>
    </source>
</evidence>
<dbReference type="InterPro" id="IPR050626">
    <property type="entry name" value="Peptidase_M16"/>
</dbReference>
<dbReference type="Gene3D" id="3.10.20.90">
    <property type="entry name" value="Phosphatidylinositol 3-kinase Catalytic Subunit, Chain A, domain 1"/>
    <property type="match status" value="1"/>
</dbReference>
<proteinExistence type="inferred from homology"/>
<dbReference type="GO" id="GO:0043171">
    <property type="term" value="P:peptide catabolic process"/>
    <property type="evidence" value="ECO:0007669"/>
    <property type="project" value="TreeGrafter"/>
</dbReference>
<name>A0A814KN19_9BILA</name>
<keyword evidence="2" id="KW-0645">Protease</keyword>
<dbReference type="Gene3D" id="3.40.50.1820">
    <property type="entry name" value="alpha/beta hydrolase"/>
    <property type="match status" value="1"/>
</dbReference>
<comment type="caution">
    <text evidence="9">The sequence shown here is derived from an EMBL/GenBank/DDBJ whole genome shotgun (WGS) entry which is preliminary data.</text>
</comment>
<comment type="similarity">
    <text evidence="1">Belongs to the peptidase M16 family.</text>
</comment>
<dbReference type="Pfam" id="PF00675">
    <property type="entry name" value="Peptidase_M16"/>
    <property type="match status" value="1"/>
</dbReference>
<feature type="transmembrane region" description="Helical" evidence="7">
    <location>
        <begin position="659"/>
        <end position="686"/>
    </location>
</feature>
<evidence type="ECO:0000313" key="10">
    <source>
        <dbReference type="Proteomes" id="UP000663845"/>
    </source>
</evidence>
<organism evidence="9 10">
    <name type="scientific">Adineta steineri</name>
    <dbReference type="NCBI Taxonomy" id="433720"/>
    <lineage>
        <taxon>Eukaryota</taxon>
        <taxon>Metazoa</taxon>
        <taxon>Spiralia</taxon>
        <taxon>Gnathifera</taxon>
        <taxon>Rotifera</taxon>
        <taxon>Eurotatoria</taxon>
        <taxon>Bdelloidea</taxon>
        <taxon>Adinetida</taxon>
        <taxon>Adinetidae</taxon>
        <taxon>Adineta</taxon>
    </lineage>
</organism>